<dbReference type="GO" id="GO:0000226">
    <property type="term" value="P:microtubule cytoskeleton organization"/>
    <property type="evidence" value="ECO:0007669"/>
    <property type="project" value="TreeGrafter"/>
</dbReference>
<dbReference type="InterPro" id="IPR034085">
    <property type="entry name" value="TOG"/>
</dbReference>
<feature type="compositionally biased region" description="Low complexity" evidence="1">
    <location>
        <begin position="348"/>
        <end position="369"/>
    </location>
</feature>
<evidence type="ECO:0000313" key="4">
    <source>
        <dbReference type="Proteomes" id="UP001233999"/>
    </source>
</evidence>
<feature type="compositionally biased region" description="Polar residues" evidence="1">
    <location>
        <begin position="509"/>
        <end position="520"/>
    </location>
</feature>
<protein>
    <recommendedName>
        <fullName evidence="2">TOG domain-containing protein</fullName>
    </recommendedName>
</protein>
<dbReference type="SMART" id="SM01349">
    <property type="entry name" value="TOG"/>
    <property type="match status" value="1"/>
</dbReference>
<feature type="region of interest" description="Disordered" evidence="1">
    <location>
        <begin position="680"/>
        <end position="712"/>
    </location>
</feature>
<organism evidence="3 4">
    <name type="scientific">Diploptera punctata</name>
    <name type="common">Pacific beetle cockroach</name>
    <dbReference type="NCBI Taxonomy" id="6984"/>
    <lineage>
        <taxon>Eukaryota</taxon>
        <taxon>Metazoa</taxon>
        <taxon>Ecdysozoa</taxon>
        <taxon>Arthropoda</taxon>
        <taxon>Hexapoda</taxon>
        <taxon>Insecta</taxon>
        <taxon>Pterygota</taxon>
        <taxon>Neoptera</taxon>
        <taxon>Polyneoptera</taxon>
        <taxon>Dictyoptera</taxon>
        <taxon>Blattodea</taxon>
        <taxon>Blaberoidea</taxon>
        <taxon>Blaberidae</taxon>
        <taxon>Diplopterinae</taxon>
        <taxon>Diploptera</taxon>
    </lineage>
</organism>
<dbReference type="AlphaFoldDB" id="A0AAD8EEA7"/>
<accession>A0AAD8EEA7</accession>
<feature type="compositionally biased region" description="Polar residues" evidence="1">
    <location>
        <begin position="277"/>
        <end position="289"/>
    </location>
</feature>
<evidence type="ECO:0000313" key="3">
    <source>
        <dbReference type="EMBL" id="KAJ9587158.1"/>
    </source>
</evidence>
<feature type="compositionally biased region" description="Polar residues" evidence="1">
    <location>
        <begin position="682"/>
        <end position="691"/>
    </location>
</feature>
<proteinExistence type="predicted"/>
<reference evidence="3" key="1">
    <citation type="journal article" date="2023" name="IScience">
        <title>Live-bearing cockroach genome reveals convergent evolutionary mechanisms linked to viviparity in insects and beyond.</title>
        <authorList>
            <person name="Fouks B."/>
            <person name="Harrison M.C."/>
            <person name="Mikhailova A.A."/>
            <person name="Marchal E."/>
            <person name="English S."/>
            <person name="Carruthers M."/>
            <person name="Jennings E.C."/>
            <person name="Chiamaka E.L."/>
            <person name="Frigard R.A."/>
            <person name="Pippel M."/>
            <person name="Attardo G.M."/>
            <person name="Benoit J.B."/>
            <person name="Bornberg-Bauer E."/>
            <person name="Tobe S.S."/>
        </authorList>
    </citation>
    <scope>NUCLEOTIDE SEQUENCE</scope>
    <source>
        <strain evidence="3">Stay&amp;Tobe</strain>
    </source>
</reference>
<reference evidence="3" key="2">
    <citation type="submission" date="2023-05" db="EMBL/GenBank/DDBJ databases">
        <authorList>
            <person name="Fouks B."/>
        </authorList>
    </citation>
    <scope>NUCLEOTIDE SEQUENCE</scope>
    <source>
        <strain evidence="3">Stay&amp;Tobe</strain>
        <tissue evidence="3">Testes</tissue>
    </source>
</reference>
<dbReference type="Proteomes" id="UP001233999">
    <property type="component" value="Unassembled WGS sequence"/>
</dbReference>
<feature type="compositionally biased region" description="Basic residues" evidence="1">
    <location>
        <begin position="381"/>
        <end position="394"/>
    </location>
</feature>
<feature type="compositionally biased region" description="Basic residues" evidence="1">
    <location>
        <begin position="295"/>
        <end position="310"/>
    </location>
</feature>
<dbReference type="PANTHER" id="PTHR21567:SF87">
    <property type="entry name" value="CRESCERIN-LIKE PROTEIN CHE-12"/>
    <property type="match status" value="1"/>
</dbReference>
<feature type="region of interest" description="Disordered" evidence="1">
    <location>
        <begin position="277"/>
        <end position="395"/>
    </location>
</feature>
<feature type="domain" description="TOG" evidence="2">
    <location>
        <begin position="713"/>
        <end position="942"/>
    </location>
</feature>
<dbReference type="Pfam" id="PF12348">
    <property type="entry name" value="CLASP_N"/>
    <property type="match status" value="1"/>
</dbReference>
<sequence length="944" mass="102828">MLTMKPNPVVEILLTPDCISAKSSKIRENSLLFLIYATLTFPSTEFHWDRMTEKVAAAVADPRRRVRLAALDALSVIAQFATPSLLDEAVRSIADRQPNYSTRIAYLAGIQARLARRQLPTTSQDGLILYVLQIPSSRTSGKGTFSTTPIGSDVDWVLAGSGSLSSGSAKSRAQLIAAQRLDPQVGLFPPAEETPAATVRSRWTERKGIVAAGVQIRSQSAKLSPINNEKNSDEPRTRTGITTWTTDLDAPNISAAQSFSLLPNRLTHSTLVSRNEGTGQEQLNQTWPQPASGRHSPRIPKKSSSKKRGRRILEPLNGSGSPRRGVSPVPARRGTSPVPKSVSPIQRSVSPAPRGVSSSSRGVSPAARGPSPMRISSNSSSRHKIPPLSPRKKKEPIIATSLTPNFKDNDIIDFASVRKTRRRKRSTNRGKGIIAIEHDPPPADEDKIESSFTQGEVAADDCTIPQKPMLARQGVRHEMSQVGMLTENGNKISNGLFTPPAEPFLPPVDSSTPQISRSQLSPPPPPEQDDLEFRSLDENDVPTEETPPANPVTSAAVAAIDALEAEERALKFQLLKEQEQLESTTMSPISVASAPGGIENPVMTTQLIELDSNICGSVTALHKPPTPPSEVFSRQASNEAIKSEQHTSNGTSIIDLHLDVEQPLQNAVTVSPITQVRRIKHGSTSTKNSVRTLRGGQVRDTSRSQTNPGLFPDTLRPVDKPRESMQLCFAQLDSPEWEVVMQGLQLLVRLMRHNPDTVNTHLHSAIVALAKQVRNLRSQVARAACQASGELFLTQKRAVESDVEELAIPLLHRTADTNRFLRADSNAALDKMVDVISPPKAVSVIVGKGISHQNAIVRTACARLLVNLVTRVGAEKIMMHPGDMRDKILLTGSNLLTEGSLDTRCFAKQLFRMLSSYPSFNTTMTEVVPSHILRNIRKTLQSLK</sequence>
<feature type="region of interest" description="Disordered" evidence="1">
    <location>
        <begin position="493"/>
        <end position="532"/>
    </location>
</feature>
<keyword evidence="4" id="KW-1185">Reference proteome</keyword>
<dbReference type="GO" id="GO:0005929">
    <property type="term" value="C:cilium"/>
    <property type="evidence" value="ECO:0007669"/>
    <property type="project" value="TreeGrafter"/>
</dbReference>
<dbReference type="InterPro" id="IPR011989">
    <property type="entry name" value="ARM-like"/>
</dbReference>
<dbReference type="PANTHER" id="PTHR21567">
    <property type="entry name" value="CLASP"/>
    <property type="match status" value="1"/>
</dbReference>
<evidence type="ECO:0000256" key="1">
    <source>
        <dbReference type="SAM" id="MobiDB-lite"/>
    </source>
</evidence>
<feature type="region of interest" description="Disordered" evidence="1">
    <location>
        <begin position="221"/>
        <end position="240"/>
    </location>
</feature>
<gene>
    <name evidence="3" type="ORF">L9F63_019324</name>
</gene>
<dbReference type="SUPFAM" id="SSF48371">
    <property type="entry name" value="ARM repeat"/>
    <property type="match status" value="1"/>
</dbReference>
<dbReference type="EMBL" id="JASPKZ010006477">
    <property type="protein sequence ID" value="KAJ9587158.1"/>
    <property type="molecule type" value="Genomic_DNA"/>
</dbReference>
<dbReference type="GO" id="GO:0005881">
    <property type="term" value="C:cytoplasmic microtubule"/>
    <property type="evidence" value="ECO:0007669"/>
    <property type="project" value="TreeGrafter"/>
</dbReference>
<evidence type="ECO:0000259" key="2">
    <source>
        <dbReference type="SMART" id="SM01349"/>
    </source>
</evidence>
<dbReference type="Gene3D" id="1.25.10.10">
    <property type="entry name" value="Leucine-rich Repeat Variant"/>
    <property type="match status" value="2"/>
</dbReference>
<comment type="caution">
    <text evidence="3">The sequence shown here is derived from an EMBL/GenBank/DDBJ whole genome shotgun (WGS) entry which is preliminary data.</text>
</comment>
<name>A0AAD8EEA7_DIPPU</name>
<dbReference type="InterPro" id="IPR024395">
    <property type="entry name" value="CLASP_N_dom"/>
</dbReference>
<dbReference type="InterPro" id="IPR016024">
    <property type="entry name" value="ARM-type_fold"/>
</dbReference>
<dbReference type="GO" id="GO:0008017">
    <property type="term" value="F:microtubule binding"/>
    <property type="evidence" value="ECO:0007669"/>
    <property type="project" value="TreeGrafter"/>
</dbReference>